<proteinExistence type="predicted"/>
<dbReference type="Pfam" id="PF21842">
    <property type="entry name" value="DUF6901"/>
    <property type="match status" value="1"/>
</dbReference>
<feature type="coiled-coil region" evidence="1">
    <location>
        <begin position="169"/>
        <end position="196"/>
    </location>
</feature>
<sequence>MNGPRLHFLYKLLFPDDTLIEFPIVVEQNSCNFIPQATFVPPDWAKLEHAQCSNCPLNPVTTPFCPVAINLIPVLKLCSDIPSHRNVKLEVITAERTVSGETSMQRALSSILGLLMATSSCPHTEYLKPMARFHLPLASEEETVYRTTSMYLLAQYFLHQDGQAFKPDLDQLKANYQNLQIVNKALAKRLKDAVANDATVNAVILLDLLSKTVTWSIDDGLDEMRYLFKGYGIKPPATGE</sequence>
<evidence type="ECO:0000313" key="3">
    <source>
        <dbReference type="Proteomes" id="UP001162780"/>
    </source>
</evidence>
<dbReference type="RefSeq" id="WP_255189409.1">
    <property type="nucleotide sequence ID" value="NZ_CP113517.1"/>
</dbReference>
<reference evidence="2" key="1">
    <citation type="submission" date="2022-11" db="EMBL/GenBank/DDBJ databases">
        <title>Methylomonas rapida sp. nov., Carotenoid-Producing Obligate Methanotrophs with High Growth Characteristics and Biotechnological Potential.</title>
        <authorList>
            <person name="Tikhonova E.N."/>
            <person name="Suleimanov R.Z."/>
            <person name="Miroshnikov K."/>
            <person name="Oshkin I.Y."/>
            <person name="Belova S.E."/>
            <person name="Danilova O.V."/>
            <person name="Ashikhmin A."/>
            <person name="Konopkin A."/>
            <person name="But S.Y."/>
            <person name="Khmelenina V.N."/>
            <person name="Kuznetsov N."/>
            <person name="Pimenov N.V."/>
            <person name="Dedysh S.N."/>
        </authorList>
    </citation>
    <scope>NUCLEOTIDE SEQUENCE</scope>
    <source>
        <strain evidence="2">MP1</strain>
    </source>
</reference>
<dbReference type="Proteomes" id="UP001162780">
    <property type="component" value="Chromosome"/>
</dbReference>
<name>A0ABY7GJN5_9GAMM</name>
<dbReference type="InterPro" id="IPR054196">
    <property type="entry name" value="DUF6901"/>
</dbReference>
<organism evidence="2 3">
    <name type="scientific">Methylomonas rapida</name>
    <dbReference type="NCBI Taxonomy" id="2963939"/>
    <lineage>
        <taxon>Bacteria</taxon>
        <taxon>Pseudomonadati</taxon>
        <taxon>Pseudomonadota</taxon>
        <taxon>Gammaproteobacteria</taxon>
        <taxon>Methylococcales</taxon>
        <taxon>Methylococcaceae</taxon>
        <taxon>Methylomonas</taxon>
    </lineage>
</organism>
<keyword evidence="1" id="KW-0175">Coiled coil</keyword>
<gene>
    <name evidence="2" type="ORF">NM686_019070</name>
</gene>
<accession>A0ABY7GJN5</accession>
<protein>
    <submittedName>
        <fullName evidence="2">Uncharacterized protein</fullName>
    </submittedName>
</protein>
<evidence type="ECO:0000313" key="2">
    <source>
        <dbReference type="EMBL" id="WAR44433.1"/>
    </source>
</evidence>
<keyword evidence="3" id="KW-1185">Reference proteome</keyword>
<dbReference type="EMBL" id="CP113517">
    <property type="protein sequence ID" value="WAR44433.1"/>
    <property type="molecule type" value="Genomic_DNA"/>
</dbReference>
<evidence type="ECO:0000256" key="1">
    <source>
        <dbReference type="SAM" id="Coils"/>
    </source>
</evidence>